<sequence>MIRRRSEDGQVQAGCSVNVRRFQRRILERVTVSANLTNKCNARCDAKKPALKELGCGWTKGRKNEGGEVEWKVEKVEKVERVGRGKPLREEASARPGGEGGQVQSKVSTLRCCGGKRQGQTTDDYLDDGSTTGVKRLKAEGGDQAVHLISHTQRSTPLRFRGVEDWREVNATEMLV</sequence>
<evidence type="ECO:0000313" key="3">
    <source>
        <dbReference type="Proteomes" id="UP000235786"/>
    </source>
</evidence>
<dbReference type="EMBL" id="KZ613965">
    <property type="protein sequence ID" value="PMD30703.1"/>
    <property type="molecule type" value="Genomic_DNA"/>
</dbReference>
<evidence type="ECO:0000256" key="1">
    <source>
        <dbReference type="SAM" id="MobiDB-lite"/>
    </source>
</evidence>
<keyword evidence="3" id="KW-1185">Reference proteome</keyword>
<feature type="compositionally biased region" description="Basic and acidic residues" evidence="1">
    <location>
        <begin position="83"/>
        <end position="93"/>
    </location>
</feature>
<reference evidence="2 3" key="1">
    <citation type="submission" date="2016-04" db="EMBL/GenBank/DDBJ databases">
        <title>A degradative enzymes factory behind the ericoid mycorrhizal symbiosis.</title>
        <authorList>
            <consortium name="DOE Joint Genome Institute"/>
            <person name="Martino E."/>
            <person name="Morin E."/>
            <person name="Grelet G."/>
            <person name="Kuo A."/>
            <person name="Kohler A."/>
            <person name="Daghino S."/>
            <person name="Barry K."/>
            <person name="Choi C."/>
            <person name="Cichocki N."/>
            <person name="Clum A."/>
            <person name="Copeland A."/>
            <person name="Hainaut M."/>
            <person name="Haridas S."/>
            <person name="Labutti K."/>
            <person name="Lindquist E."/>
            <person name="Lipzen A."/>
            <person name="Khouja H.-R."/>
            <person name="Murat C."/>
            <person name="Ohm R."/>
            <person name="Olson A."/>
            <person name="Spatafora J."/>
            <person name="Veneault-Fourrey C."/>
            <person name="Henrissat B."/>
            <person name="Grigoriev I."/>
            <person name="Martin F."/>
            <person name="Perotto S."/>
        </authorList>
    </citation>
    <scope>NUCLEOTIDE SEQUENCE [LARGE SCALE GENOMIC DNA]</scope>
    <source>
        <strain evidence="2 3">F</strain>
    </source>
</reference>
<name>A0A2J6QWS7_HYAVF</name>
<accession>A0A2J6QWS7</accession>
<dbReference type="AlphaFoldDB" id="A0A2J6QWS7"/>
<feature type="region of interest" description="Disordered" evidence="1">
    <location>
        <begin position="83"/>
        <end position="105"/>
    </location>
</feature>
<evidence type="ECO:0000313" key="2">
    <source>
        <dbReference type="EMBL" id="PMD30703.1"/>
    </source>
</evidence>
<organism evidence="2 3">
    <name type="scientific">Hyaloscypha variabilis (strain UAMH 11265 / GT02V1 / F)</name>
    <name type="common">Meliniomyces variabilis</name>
    <dbReference type="NCBI Taxonomy" id="1149755"/>
    <lineage>
        <taxon>Eukaryota</taxon>
        <taxon>Fungi</taxon>
        <taxon>Dikarya</taxon>
        <taxon>Ascomycota</taxon>
        <taxon>Pezizomycotina</taxon>
        <taxon>Leotiomycetes</taxon>
        <taxon>Helotiales</taxon>
        <taxon>Hyaloscyphaceae</taxon>
        <taxon>Hyaloscypha</taxon>
        <taxon>Hyaloscypha variabilis</taxon>
    </lineage>
</organism>
<proteinExistence type="predicted"/>
<gene>
    <name evidence="2" type="ORF">L207DRAFT_537563</name>
</gene>
<dbReference type="Proteomes" id="UP000235786">
    <property type="component" value="Unassembled WGS sequence"/>
</dbReference>
<protein>
    <submittedName>
        <fullName evidence="2">Uncharacterized protein</fullName>
    </submittedName>
</protein>